<dbReference type="InterPro" id="IPR009056">
    <property type="entry name" value="Cyt_c-like_dom"/>
</dbReference>
<keyword evidence="10 19" id="KW-0479">Metal-binding</keyword>
<evidence type="ECO:0000256" key="8">
    <source>
        <dbReference type="ARBA" id="ARBA00022660"/>
    </source>
</evidence>
<reference evidence="22 23" key="1">
    <citation type="submission" date="2019-05" db="EMBL/GenBank/DDBJ databases">
        <title>Microbulbifer harenosus sp. nov., an alginate-degrading bacterium isolated from coastal sand.</title>
        <authorList>
            <person name="Huang H."/>
            <person name="Mo K."/>
            <person name="Bao S."/>
        </authorList>
    </citation>
    <scope>NUCLEOTIDE SEQUENCE [LARGE SCALE GENOMIC DNA]</scope>
    <source>
        <strain evidence="22 23">HB161719</strain>
    </source>
</reference>
<accession>A0ABY2UDG4</accession>
<keyword evidence="23" id="KW-1185">Reference proteome</keyword>
<proteinExistence type="inferred from homology"/>
<dbReference type="NCBIfam" id="TIGR00782">
    <property type="entry name" value="ccoP"/>
    <property type="match status" value="1"/>
</dbReference>
<dbReference type="SUPFAM" id="SSF46626">
    <property type="entry name" value="Cytochrome c"/>
    <property type="match status" value="2"/>
</dbReference>
<dbReference type="Pfam" id="PF14715">
    <property type="entry name" value="FixP_N"/>
    <property type="match status" value="1"/>
</dbReference>
<comment type="subcellular location">
    <subcellularLocation>
        <location evidence="1 19">Cell inner membrane</location>
    </subcellularLocation>
</comment>
<name>A0ABY2UDG4_9GAMM</name>
<evidence type="ECO:0000313" key="23">
    <source>
        <dbReference type="Proteomes" id="UP000306791"/>
    </source>
</evidence>
<evidence type="ECO:0000256" key="19">
    <source>
        <dbReference type="PIRNR" id="PIRNR000006"/>
    </source>
</evidence>
<dbReference type="InterPro" id="IPR050597">
    <property type="entry name" value="Cytochrome_c_Oxidase_Subunit"/>
</dbReference>
<keyword evidence="15 19" id="KW-0560">Oxidoreductase</keyword>
<keyword evidence="6 19" id="KW-0997">Cell inner membrane</keyword>
<evidence type="ECO:0000256" key="10">
    <source>
        <dbReference type="ARBA" id="ARBA00022723"/>
    </source>
</evidence>
<evidence type="ECO:0000256" key="3">
    <source>
        <dbReference type="ARBA" id="ARBA00006113"/>
    </source>
</evidence>
<dbReference type="Proteomes" id="UP000306791">
    <property type="component" value="Unassembled WGS sequence"/>
</dbReference>
<evidence type="ECO:0000256" key="2">
    <source>
        <dbReference type="ARBA" id="ARBA00004673"/>
    </source>
</evidence>
<keyword evidence="17 19" id="KW-0406">Ion transport</keyword>
<dbReference type="InterPro" id="IPR032858">
    <property type="entry name" value="CcoP_N"/>
</dbReference>
<feature type="domain" description="Cytochrome c" evidence="21">
    <location>
        <begin position="119"/>
        <end position="198"/>
    </location>
</feature>
<feature type="domain" description="Cytochrome c" evidence="21">
    <location>
        <begin position="205"/>
        <end position="286"/>
    </location>
</feature>
<organism evidence="22 23">
    <name type="scientific">Microbulbifer harenosus</name>
    <dbReference type="NCBI Taxonomy" id="2576840"/>
    <lineage>
        <taxon>Bacteria</taxon>
        <taxon>Pseudomonadati</taxon>
        <taxon>Pseudomonadota</taxon>
        <taxon>Gammaproteobacteria</taxon>
        <taxon>Cellvibrionales</taxon>
        <taxon>Microbulbiferaceae</taxon>
        <taxon>Microbulbifer</taxon>
    </lineage>
</organism>
<dbReference type="InterPro" id="IPR036909">
    <property type="entry name" value="Cyt_c-like_dom_sf"/>
</dbReference>
<keyword evidence="5 19" id="KW-1003">Cell membrane</keyword>
<evidence type="ECO:0000256" key="1">
    <source>
        <dbReference type="ARBA" id="ARBA00004533"/>
    </source>
</evidence>
<evidence type="ECO:0000256" key="14">
    <source>
        <dbReference type="ARBA" id="ARBA00022989"/>
    </source>
</evidence>
<evidence type="ECO:0000256" key="9">
    <source>
        <dbReference type="ARBA" id="ARBA00022692"/>
    </source>
</evidence>
<comment type="cofactor">
    <cofactor evidence="19">
        <name>heme c</name>
        <dbReference type="ChEBI" id="CHEBI:61717"/>
    </cofactor>
    <text evidence="19">Binds 2 heme C groups per subunit.</text>
</comment>
<dbReference type="InterPro" id="IPR038414">
    <property type="entry name" value="CcoP_N_sf"/>
</dbReference>
<keyword evidence="9 20" id="KW-0812">Transmembrane</keyword>
<dbReference type="InterPro" id="IPR004678">
    <property type="entry name" value="Cyt_c_oxidase_cbb3_su3"/>
</dbReference>
<dbReference type="PANTHER" id="PTHR33751:SF1">
    <property type="entry name" value="CBB3-TYPE CYTOCHROME C OXIDASE SUBUNIT FIXP"/>
    <property type="match status" value="1"/>
</dbReference>
<evidence type="ECO:0000256" key="16">
    <source>
        <dbReference type="ARBA" id="ARBA00023004"/>
    </source>
</evidence>
<keyword evidence="14 20" id="KW-1133">Transmembrane helix</keyword>
<comment type="pathway">
    <text evidence="2 19">Energy metabolism; oxidative phosphorylation.</text>
</comment>
<dbReference type="PANTHER" id="PTHR33751">
    <property type="entry name" value="CBB3-TYPE CYTOCHROME C OXIDASE SUBUNIT FIXP"/>
    <property type="match status" value="1"/>
</dbReference>
<dbReference type="GO" id="GO:0016491">
    <property type="term" value="F:oxidoreductase activity"/>
    <property type="evidence" value="ECO:0007669"/>
    <property type="project" value="UniProtKB-KW"/>
</dbReference>
<evidence type="ECO:0000256" key="7">
    <source>
        <dbReference type="ARBA" id="ARBA00022617"/>
    </source>
</evidence>
<feature type="transmembrane region" description="Helical" evidence="20">
    <location>
        <begin position="51"/>
        <end position="69"/>
    </location>
</feature>
<evidence type="ECO:0000256" key="4">
    <source>
        <dbReference type="ARBA" id="ARBA00022448"/>
    </source>
</evidence>
<dbReference type="Gene3D" id="6.10.280.130">
    <property type="match status" value="1"/>
</dbReference>
<keyword evidence="13 19" id="KW-0249">Electron transport</keyword>
<keyword evidence="16 19" id="KW-0408">Iron</keyword>
<evidence type="ECO:0000259" key="21">
    <source>
        <dbReference type="PROSITE" id="PS51007"/>
    </source>
</evidence>
<dbReference type="Pfam" id="PF13442">
    <property type="entry name" value="Cytochrome_CBB3"/>
    <property type="match status" value="2"/>
</dbReference>
<evidence type="ECO:0000256" key="20">
    <source>
        <dbReference type="SAM" id="Phobius"/>
    </source>
</evidence>
<comment type="subunit">
    <text evidence="19">Component of the cbb3-type cytochrome c oxidase.</text>
</comment>
<keyword evidence="7 19" id="KW-0349">Heme</keyword>
<sequence length="293" mass="32130">MVLTLTNLALITWVLFANRKIAVSDQDDPENRTTGHVYDGIEEYDNPLPKWWFLLFILTLVFSAAYLVIYPGMGNYKGIGGWTSVGALKADQAKAQAEFKESFGQYVDMPIEKIAESPEALKMGARIFANNCAVCHGADGGGNYGFPNLTDSDWLYGGTPEKILETLHNGRQGLMPPQGPVIGETGVKNAAEYVLAMNGLEHDAAMAEQGKQIFGTVCMACHGADGKGNQALGAPNLTDNIWLYGSSREEIQHTIRGGRSNHMPAQKEKLREDKIRLVAAYVYSLSRQDEIQQ</sequence>
<dbReference type="PRINTS" id="PR00605">
    <property type="entry name" value="CYTCHROMECIC"/>
</dbReference>
<keyword evidence="18 19" id="KW-0472">Membrane</keyword>
<dbReference type="PROSITE" id="PS51007">
    <property type="entry name" value="CYTC"/>
    <property type="match status" value="2"/>
</dbReference>
<evidence type="ECO:0000256" key="15">
    <source>
        <dbReference type="ARBA" id="ARBA00023002"/>
    </source>
</evidence>
<keyword evidence="8 19" id="KW-0679">Respiratory chain</keyword>
<evidence type="ECO:0000256" key="18">
    <source>
        <dbReference type="ARBA" id="ARBA00023136"/>
    </source>
</evidence>
<evidence type="ECO:0000256" key="12">
    <source>
        <dbReference type="ARBA" id="ARBA00022781"/>
    </source>
</evidence>
<evidence type="ECO:0000256" key="6">
    <source>
        <dbReference type="ARBA" id="ARBA00022519"/>
    </source>
</evidence>
<keyword evidence="12 19" id="KW-0375">Hydrogen ion transport</keyword>
<dbReference type="InterPro" id="IPR008168">
    <property type="entry name" value="Cyt_C_IC"/>
</dbReference>
<dbReference type="Gene3D" id="1.10.760.10">
    <property type="entry name" value="Cytochrome c-like domain"/>
    <property type="match status" value="2"/>
</dbReference>
<gene>
    <name evidence="22" type="primary">ccoP</name>
    <name evidence="22" type="ORF">FDY93_18725</name>
</gene>
<evidence type="ECO:0000256" key="11">
    <source>
        <dbReference type="ARBA" id="ARBA00022737"/>
    </source>
</evidence>
<evidence type="ECO:0000313" key="22">
    <source>
        <dbReference type="EMBL" id="TLM73679.1"/>
    </source>
</evidence>
<comment type="caution">
    <text evidence="22">The sequence shown here is derived from an EMBL/GenBank/DDBJ whole genome shotgun (WGS) entry which is preliminary data.</text>
</comment>
<protein>
    <recommendedName>
        <fullName evidence="19">Cbb3-type cytochrome c oxidase subunit</fullName>
    </recommendedName>
</protein>
<evidence type="ECO:0000256" key="17">
    <source>
        <dbReference type="ARBA" id="ARBA00023065"/>
    </source>
</evidence>
<comment type="similarity">
    <text evidence="3 19">Belongs to the CcoP / FixP family.</text>
</comment>
<dbReference type="EMBL" id="VANI01000025">
    <property type="protein sequence ID" value="TLM73679.1"/>
    <property type="molecule type" value="Genomic_DNA"/>
</dbReference>
<evidence type="ECO:0000256" key="13">
    <source>
        <dbReference type="ARBA" id="ARBA00022982"/>
    </source>
</evidence>
<keyword evidence="11" id="KW-0677">Repeat</keyword>
<keyword evidence="4 19" id="KW-0813">Transport</keyword>
<comment type="function">
    <text evidence="19">C-type cytochrome. Part of the cbb3-type cytochrome c oxidase complex.</text>
</comment>
<evidence type="ECO:0000256" key="5">
    <source>
        <dbReference type="ARBA" id="ARBA00022475"/>
    </source>
</evidence>
<dbReference type="PIRSF" id="PIRSF000006">
    <property type="entry name" value="Cbb3-Cox_fixP"/>
    <property type="match status" value="1"/>
</dbReference>